<organism evidence="2 3">
    <name type="scientific">Goodea atripinnis</name>
    <dbReference type="NCBI Taxonomy" id="208336"/>
    <lineage>
        <taxon>Eukaryota</taxon>
        <taxon>Metazoa</taxon>
        <taxon>Chordata</taxon>
        <taxon>Craniata</taxon>
        <taxon>Vertebrata</taxon>
        <taxon>Euteleostomi</taxon>
        <taxon>Actinopterygii</taxon>
        <taxon>Neopterygii</taxon>
        <taxon>Teleostei</taxon>
        <taxon>Neoteleostei</taxon>
        <taxon>Acanthomorphata</taxon>
        <taxon>Ovalentaria</taxon>
        <taxon>Atherinomorphae</taxon>
        <taxon>Cyprinodontiformes</taxon>
        <taxon>Goodeidae</taxon>
        <taxon>Goodea</taxon>
    </lineage>
</organism>
<feature type="compositionally biased region" description="Basic and acidic residues" evidence="1">
    <location>
        <begin position="39"/>
        <end position="63"/>
    </location>
</feature>
<evidence type="ECO:0000313" key="3">
    <source>
        <dbReference type="Proteomes" id="UP001476798"/>
    </source>
</evidence>
<protein>
    <submittedName>
        <fullName evidence="2">Uncharacterized protein</fullName>
    </submittedName>
</protein>
<gene>
    <name evidence="2" type="ORF">GOODEAATRI_027099</name>
</gene>
<dbReference type="EMBL" id="JAHRIO010033470">
    <property type="protein sequence ID" value="MEQ2169616.1"/>
    <property type="molecule type" value="Genomic_DNA"/>
</dbReference>
<dbReference type="Proteomes" id="UP001476798">
    <property type="component" value="Unassembled WGS sequence"/>
</dbReference>
<feature type="region of interest" description="Disordered" evidence="1">
    <location>
        <begin position="1"/>
        <end position="67"/>
    </location>
</feature>
<sequence>MVPVDEGESQLHQHGRDEREEKRESLPDLVSGGAVRGAEVQRCRGLGREQRNRHKDGAGEAHPHSLHSAIWGDAAHCFAPGPRVHNGNHRAVRTALRNHKGTPPQQLLISELRKRFPQPRAVPRRDGRGRCTSSKCNEVVELMHTAVM</sequence>
<name>A0ABV0NEX6_9TELE</name>
<reference evidence="2 3" key="1">
    <citation type="submission" date="2021-06" db="EMBL/GenBank/DDBJ databases">
        <authorList>
            <person name="Palmer J.M."/>
        </authorList>
    </citation>
    <scope>NUCLEOTIDE SEQUENCE [LARGE SCALE GENOMIC DNA]</scope>
    <source>
        <strain evidence="2 3">GA_2019</strain>
        <tissue evidence="2">Muscle</tissue>
    </source>
</reference>
<accession>A0ABV0NEX6</accession>
<proteinExistence type="predicted"/>
<evidence type="ECO:0000313" key="2">
    <source>
        <dbReference type="EMBL" id="MEQ2169616.1"/>
    </source>
</evidence>
<keyword evidence="3" id="KW-1185">Reference proteome</keyword>
<feature type="compositionally biased region" description="Basic and acidic residues" evidence="1">
    <location>
        <begin position="9"/>
        <end position="26"/>
    </location>
</feature>
<evidence type="ECO:0000256" key="1">
    <source>
        <dbReference type="SAM" id="MobiDB-lite"/>
    </source>
</evidence>
<comment type="caution">
    <text evidence="2">The sequence shown here is derived from an EMBL/GenBank/DDBJ whole genome shotgun (WGS) entry which is preliminary data.</text>
</comment>